<dbReference type="InterPro" id="IPR002173">
    <property type="entry name" value="Carboh/pur_kinase_PfkB_CS"/>
</dbReference>
<proteinExistence type="inferred from homology"/>
<dbReference type="InterPro" id="IPR050306">
    <property type="entry name" value="PfkB_Carbo_kinase"/>
</dbReference>
<dbReference type="EMBL" id="JACRTI010000039">
    <property type="protein sequence ID" value="MBC8602859.1"/>
    <property type="molecule type" value="Genomic_DNA"/>
</dbReference>
<evidence type="ECO:0000313" key="5">
    <source>
        <dbReference type="EMBL" id="MBC8602859.1"/>
    </source>
</evidence>
<keyword evidence="8" id="KW-1185">Reference proteome</keyword>
<dbReference type="Proteomes" id="UP000629596">
    <property type="component" value="Unassembled WGS sequence"/>
</dbReference>
<evidence type="ECO:0000313" key="8">
    <source>
        <dbReference type="Proteomes" id="UP000629596"/>
    </source>
</evidence>
<comment type="caution">
    <text evidence="6">The sequence shown here is derived from an EMBL/GenBank/DDBJ whole genome shotgun (WGS) entry which is preliminary data.</text>
</comment>
<reference evidence="5 8" key="2">
    <citation type="submission" date="2020-08" db="EMBL/GenBank/DDBJ databases">
        <title>Genome public.</title>
        <authorList>
            <person name="Liu C."/>
            <person name="Sun Q."/>
        </authorList>
    </citation>
    <scope>NUCLEOTIDE SEQUENCE [LARGE SCALE GENOMIC DNA]</scope>
    <source>
        <strain evidence="5 8">426_9</strain>
    </source>
</reference>
<evidence type="ECO:0000259" key="4">
    <source>
        <dbReference type="Pfam" id="PF00294"/>
    </source>
</evidence>
<dbReference type="Pfam" id="PF00294">
    <property type="entry name" value="PfkB"/>
    <property type="match status" value="1"/>
</dbReference>
<protein>
    <submittedName>
        <fullName evidence="6">Carbohydrate kinase</fullName>
    </submittedName>
</protein>
<dbReference type="GO" id="GO:0016301">
    <property type="term" value="F:kinase activity"/>
    <property type="evidence" value="ECO:0007669"/>
    <property type="project" value="UniProtKB-KW"/>
</dbReference>
<dbReference type="CDD" id="cd01167">
    <property type="entry name" value="bac_FRK"/>
    <property type="match status" value="1"/>
</dbReference>
<evidence type="ECO:0000256" key="3">
    <source>
        <dbReference type="ARBA" id="ARBA00022777"/>
    </source>
</evidence>
<dbReference type="SUPFAM" id="SSF53613">
    <property type="entry name" value="Ribokinase-like"/>
    <property type="match status" value="1"/>
</dbReference>
<dbReference type="PANTHER" id="PTHR43085:SF57">
    <property type="entry name" value="CARBOHYDRATE KINASE PFKB DOMAIN-CONTAINING PROTEIN"/>
    <property type="match status" value="1"/>
</dbReference>
<accession>A0A3D8HBW9</accession>
<dbReference type="PROSITE" id="PS00584">
    <property type="entry name" value="PFKB_KINASES_2"/>
    <property type="match status" value="1"/>
</dbReference>
<dbReference type="InterPro" id="IPR011611">
    <property type="entry name" value="PfkB_dom"/>
</dbReference>
<evidence type="ECO:0000313" key="6">
    <source>
        <dbReference type="EMBL" id="RDU48408.1"/>
    </source>
</evidence>
<reference evidence="6 7" key="1">
    <citation type="submission" date="2018-07" db="EMBL/GenBank/DDBJ databases">
        <title>Parabacteroides acidifaciens nov. sp., isolated from human feces.</title>
        <authorList>
            <person name="Wang Y.J."/>
        </authorList>
    </citation>
    <scope>NUCLEOTIDE SEQUENCE [LARGE SCALE GENOMIC DNA]</scope>
    <source>
        <strain evidence="6 7">426-9</strain>
    </source>
</reference>
<dbReference type="Gene3D" id="3.40.1190.20">
    <property type="match status" value="1"/>
</dbReference>
<gene>
    <name evidence="6" type="ORF">DWU89_14525</name>
    <name evidence="5" type="ORF">H8784_14160</name>
</gene>
<dbReference type="InterPro" id="IPR029056">
    <property type="entry name" value="Ribokinase-like"/>
</dbReference>
<comment type="similarity">
    <text evidence="1">Belongs to the carbohydrate kinase PfkB family.</text>
</comment>
<keyword evidence="2" id="KW-0808">Transferase</keyword>
<feature type="domain" description="Carbohydrate kinase PfkB" evidence="4">
    <location>
        <begin position="22"/>
        <end position="283"/>
    </location>
</feature>
<dbReference type="Proteomes" id="UP000256321">
    <property type="component" value="Unassembled WGS sequence"/>
</dbReference>
<evidence type="ECO:0000313" key="7">
    <source>
        <dbReference type="Proteomes" id="UP000256321"/>
    </source>
</evidence>
<dbReference type="PANTHER" id="PTHR43085">
    <property type="entry name" value="HEXOKINASE FAMILY MEMBER"/>
    <property type="match status" value="1"/>
</dbReference>
<evidence type="ECO:0000256" key="1">
    <source>
        <dbReference type="ARBA" id="ARBA00010688"/>
    </source>
</evidence>
<evidence type="ECO:0000256" key="2">
    <source>
        <dbReference type="ARBA" id="ARBA00022679"/>
    </source>
</evidence>
<organism evidence="6 7">
    <name type="scientific">Parabacteroides acidifaciens</name>
    <dbReference type="NCBI Taxonomy" id="2290935"/>
    <lineage>
        <taxon>Bacteria</taxon>
        <taxon>Pseudomonadati</taxon>
        <taxon>Bacteroidota</taxon>
        <taxon>Bacteroidia</taxon>
        <taxon>Bacteroidales</taxon>
        <taxon>Tannerellaceae</taxon>
        <taxon>Parabacteroides</taxon>
    </lineage>
</organism>
<sequence length="289" mass="31602">MENKKPVVVGIGELLWDVLPTGKRAGGAPINFVYHATRLGAEGYAISAVGNDVFGAEIVQELDKNGICHSLGTVEYPTGNVMVELKDGIPTYTIIEGVAWDHIPLTQEAIELVKKADAVCYGTLALRAQGSRETILTLLSYAREDALRFFDINIRQSYYSKDLIETLLHKANVFKVNDEELVLLRGMCDLDGSDEEVCRQMLRKYNLKYVILTAGSAFSSIYSPDEQSTILTPKVEVADTVGAGDSFSGAFVYSILTGKSLHEAHQIAVETAAFVCTKEGAWPAYPNKN</sequence>
<dbReference type="AlphaFoldDB" id="A0A3D8HBW9"/>
<name>A0A3D8HBW9_9BACT</name>
<keyword evidence="3 6" id="KW-0418">Kinase</keyword>
<dbReference type="RefSeq" id="WP_115500354.1">
    <property type="nucleotide sequence ID" value="NZ_JACRTI010000039.1"/>
</dbReference>
<dbReference type="EMBL" id="QREV01000039">
    <property type="protein sequence ID" value="RDU48408.1"/>
    <property type="molecule type" value="Genomic_DNA"/>
</dbReference>